<name>A0A813JTW6_POLGL</name>
<comment type="caution">
    <text evidence="2">The sequence shown here is derived from an EMBL/GenBank/DDBJ whole genome shotgun (WGS) entry which is preliminary data.</text>
</comment>
<feature type="compositionally biased region" description="Basic and acidic residues" evidence="1">
    <location>
        <begin position="1"/>
        <end position="16"/>
    </location>
</feature>
<evidence type="ECO:0000313" key="2">
    <source>
        <dbReference type="EMBL" id="CAE8686350.1"/>
    </source>
</evidence>
<evidence type="ECO:0000313" key="3">
    <source>
        <dbReference type="Proteomes" id="UP000626109"/>
    </source>
</evidence>
<accession>A0A813JTW6</accession>
<organism evidence="2 3">
    <name type="scientific">Polarella glacialis</name>
    <name type="common">Dinoflagellate</name>
    <dbReference type="NCBI Taxonomy" id="89957"/>
    <lineage>
        <taxon>Eukaryota</taxon>
        <taxon>Sar</taxon>
        <taxon>Alveolata</taxon>
        <taxon>Dinophyceae</taxon>
        <taxon>Suessiales</taxon>
        <taxon>Suessiaceae</taxon>
        <taxon>Polarella</taxon>
    </lineage>
</organism>
<evidence type="ECO:0000256" key="1">
    <source>
        <dbReference type="SAM" id="MobiDB-lite"/>
    </source>
</evidence>
<reference evidence="2" key="1">
    <citation type="submission" date="2021-02" db="EMBL/GenBank/DDBJ databases">
        <authorList>
            <person name="Dougan E. K."/>
            <person name="Rhodes N."/>
            <person name="Thang M."/>
            <person name="Chan C."/>
        </authorList>
    </citation>
    <scope>NUCLEOTIDE SEQUENCE</scope>
</reference>
<sequence length="281" mass="29550">MEPGAAEKETDAHEPAADLNEEEQEQEKGAEVDAVLSEEGAGLSGPATSRAVGVAPDPEALTGELAAAGAALAEEYWAPAAKKQRRETSSPGFSAELLHLAPDTLQTCRSLLVFLDKKLQAAIPEAAPVGGPEDMHAHLQMYADAAGRLAGFRSLDKAPRWDARAKRVLNIAAAVGSSAGELALQAALLQVEKRAHELGLQLKERGETSLDKLTEARVSWASSNLLHREWLAWCARLLQARESQLLAGIAGSHAREADSSGNGSGMTAVDILSELLAGTKA</sequence>
<dbReference type="EMBL" id="CAJNNW010026575">
    <property type="protein sequence ID" value="CAE8686350.1"/>
    <property type="molecule type" value="Genomic_DNA"/>
</dbReference>
<dbReference type="Proteomes" id="UP000626109">
    <property type="component" value="Unassembled WGS sequence"/>
</dbReference>
<feature type="region of interest" description="Disordered" evidence="1">
    <location>
        <begin position="1"/>
        <end position="54"/>
    </location>
</feature>
<dbReference type="AlphaFoldDB" id="A0A813JTW6"/>
<protein>
    <submittedName>
        <fullName evidence="2">Uncharacterized protein</fullName>
    </submittedName>
</protein>
<gene>
    <name evidence="2" type="ORF">PGLA2088_LOCUS24932</name>
</gene>
<proteinExistence type="predicted"/>